<sequence>MPTPSPARRRGRINQVPGLDGLRGVAVTAVVLYHFFGDWLPGGFLGVDVFFVLSGFLITALLLRERAVTGTISLAGFWTRRLRRIVPLAVTVLLVTTVAAGLIGGDAAVKLRTQFLGTALFVNNWVQIAQGQSYFADSGVQVTAHYWSLAIEEQFYVLWPLLVIGLLALGGRSRVRSGALGFVALVAAGASAWWMSALFDPTPGADPSRVYYGTDTHAFGLLIGAFVAVWVTSTASEDDADSFPTYRSFVPGGRTGQWVSGLALLGVVVLMATMSDQSPFAYQGGILLAVVLTAITMAGVLRGDTVVDEWLRVSTLRWLGQRSFSIYLWHWPIVVLAGFLLPPQPSWLPGALAVPLTLVLSEASYRLVENPVRRHGYRASYRWLRAHHPVATAVVAALTAAGVGFALVTAPSTSTLERDLAELERQHTAAAPTTPPRPTPEGARITAVGDSVMLAASDALTTRFPGSTVDGGVSRHYQDGLAILQAMADAGTLGDVVVLGFGTNGPSYGAGDELMLDRIRETVGPDRLLIYVLPYGDRWYMPEAEAELLAEAREHDNVYIADWCHAARDDYSLLRDDYIHPTPPGAVAYAEAIADAIEQWTNHDKVIPDVCGV</sequence>
<keyword evidence="11" id="KW-1185">Reference proteome</keyword>
<keyword evidence="4 8" id="KW-0812">Transmembrane</keyword>
<evidence type="ECO:0000313" key="11">
    <source>
        <dbReference type="Proteomes" id="UP000035548"/>
    </source>
</evidence>
<keyword evidence="2" id="KW-1003">Cell membrane</keyword>
<dbReference type="InterPro" id="IPR002656">
    <property type="entry name" value="Acyl_transf_3_dom"/>
</dbReference>
<dbReference type="SUPFAM" id="SSF52266">
    <property type="entry name" value="SGNH hydrolase"/>
    <property type="match status" value="1"/>
</dbReference>
<keyword evidence="5 8" id="KW-1133">Transmembrane helix</keyword>
<feature type="transmembrane region" description="Helical" evidence="8">
    <location>
        <begin position="43"/>
        <end position="63"/>
    </location>
</feature>
<evidence type="ECO:0000256" key="6">
    <source>
        <dbReference type="ARBA" id="ARBA00023136"/>
    </source>
</evidence>
<dbReference type="GO" id="GO:0005886">
    <property type="term" value="C:plasma membrane"/>
    <property type="evidence" value="ECO:0007669"/>
    <property type="project" value="UniProtKB-SubCell"/>
</dbReference>
<evidence type="ECO:0000313" key="10">
    <source>
        <dbReference type="EMBL" id="AKK10121.1"/>
    </source>
</evidence>
<dbReference type="InterPro" id="IPR050879">
    <property type="entry name" value="Acyltransferase_3"/>
</dbReference>
<feature type="transmembrane region" description="Helical" evidence="8">
    <location>
        <begin position="256"/>
        <end position="274"/>
    </location>
</feature>
<feature type="transmembrane region" description="Helical" evidence="8">
    <location>
        <begin position="389"/>
        <end position="408"/>
    </location>
</feature>
<evidence type="ECO:0000256" key="2">
    <source>
        <dbReference type="ARBA" id="ARBA00022475"/>
    </source>
</evidence>
<gene>
    <name evidence="10" type="ORF">CUTER_00460</name>
</gene>
<dbReference type="GO" id="GO:0009103">
    <property type="term" value="P:lipopolysaccharide biosynthetic process"/>
    <property type="evidence" value="ECO:0007669"/>
    <property type="project" value="TreeGrafter"/>
</dbReference>
<keyword evidence="7 10" id="KW-0012">Acyltransferase</keyword>
<dbReference type="GO" id="GO:0016747">
    <property type="term" value="F:acyltransferase activity, transferring groups other than amino-acyl groups"/>
    <property type="evidence" value="ECO:0007669"/>
    <property type="project" value="InterPro"/>
</dbReference>
<feature type="transmembrane region" description="Helical" evidence="8">
    <location>
        <begin position="155"/>
        <end position="171"/>
    </location>
</feature>
<dbReference type="PATRIC" id="fig|1072256.5.peg.89"/>
<evidence type="ECO:0000259" key="9">
    <source>
        <dbReference type="Pfam" id="PF01757"/>
    </source>
</evidence>
<feature type="domain" description="Acyltransferase 3" evidence="9">
    <location>
        <begin position="17"/>
        <end position="361"/>
    </location>
</feature>
<dbReference type="PANTHER" id="PTHR23028:SF53">
    <property type="entry name" value="ACYL_TRANSF_3 DOMAIN-CONTAINING PROTEIN"/>
    <property type="match status" value="1"/>
</dbReference>
<proteinExistence type="predicted"/>
<evidence type="ECO:0000256" key="1">
    <source>
        <dbReference type="ARBA" id="ARBA00004651"/>
    </source>
</evidence>
<dbReference type="RefSeq" id="WP_047258771.1">
    <property type="nucleotide sequence ID" value="NZ_CP011546.1"/>
</dbReference>
<accession>A0A0G3H9V6</accession>
<dbReference type="EMBL" id="CP011546">
    <property type="protein sequence ID" value="AKK10121.1"/>
    <property type="molecule type" value="Genomic_DNA"/>
</dbReference>
<evidence type="ECO:0000256" key="4">
    <source>
        <dbReference type="ARBA" id="ARBA00022692"/>
    </source>
</evidence>
<dbReference type="STRING" id="1072256.CUTER_00460"/>
<keyword evidence="6 8" id="KW-0472">Membrane</keyword>
<feature type="transmembrane region" description="Helical" evidence="8">
    <location>
        <begin position="347"/>
        <end position="368"/>
    </location>
</feature>
<dbReference type="PANTHER" id="PTHR23028">
    <property type="entry name" value="ACETYLTRANSFERASE"/>
    <property type="match status" value="1"/>
</dbReference>
<evidence type="ECO:0000256" key="8">
    <source>
        <dbReference type="SAM" id="Phobius"/>
    </source>
</evidence>
<feature type="transmembrane region" description="Helical" evidence="8">
    <location>
        <begin position="178"/>
        <end position="196"/>
    </location>
</feature>
<dbReference type="InterPro" id="IPR036514">
    <property type="entry name" value="SGNH_hydro_sf"/>
</dbReference>
<reference evidence="11" key="2">
    <citation type="submission" date="2015-05" db="EMBL/GenBank/DDBJ databases">
        <title>Complete genome sequence of Corynebacterium uterequi DSM 45634, isolated from the uterus of a maiden mare.</title>
        <authorList>
            <person name="Ruckert C."/>
            <person name="Albersmeier A."/>
            <person name="Winkler A."/>
            <person name="Tauch A."/>
        </authorList>
    </citation>
    <scope>NUCLEOTIDE SEQUENCE [LARGE SCALE GENOMIC DNA]</scope>
    <source>
        <strain evidence="11">DSM 45634</strain>
    </source>
</reference>
<protein>
    <submittedName>
        <fullName evidence="10">Putative acyltransferase</fullName>
    </submittedName>
</protein>
<comment type="subcellular location">
    <subcellularLocation>
        <location evidence="1">Cell membrane</location>
        <topology evidence="1">Multi-pass membrane protein</topology>
    </subcellularLocation>
</comment>
<feature type="transmembrane region" description="Helical" evidence="8">
    <location>
        <begin position="84"/>
        <end position="103"/>
    </location>
</feature>
<feature type="transmembrane region" description="Helical" evidence="8">
    <location>
        <begin position="324"/>
        <end position="341"/>
    </location>
</feature>
<dbReference type="Proteomes" id="UP000035548">
    <property type="component" value="Chromosome"/>
</dbReference>
<name>A0A0G3H9V6_9CORY</name>
<dbReference type="AlphaFoldDB" id="A0A0G3H9V6"/>
<reference evidence="10 11" key="1">
    <citation type="journal article" date="2015" name="Genome Announc.">
        <title>Virulence Factor Genes Detected in the Complete Genome Sequence of Corynebacterium uterequi DSM 45634, Isolated from the Uterus of a Maiden Mare.</title>
        <authorList>
            <person name="Ruckert C."/>
            <person name="Kriete M."/>
            <person name="Jaenicke S."/>
            <person name="Winkler A."/>
            <person name="Tauch A."/>
        </authorList>
    </citation>
    <scope>NUCLEOTIDE SEQUENCE [LARGE SCALE GENOMIC DNA]</scope>
    <source>
        <strain evidence="10 11">DSM 45634</strain>
    </source>
</reference>
<organism evidence="10 11">
    <name type="scientific">Corynebacterium uterequi</name>
    <dbReference type="NCBI Taxonomy" id="1072256"/>
    <lineage>
        <taxon>Bacteria</taxon>
        <taxon>Bacillati</taxon>
        <taxon>Actinomycetota</taxon>
        <taxon>Actinomycetes</taxon>
        <taxon>Mycobacteriales</taxon>
        <taxon>Corynebacteriaceae</taxon>
        <taxon>Corynebacterium</taxon>
    </lineage>
</organism>
<dbReference type="Gene3D" id="3.40.50.1110">
    <property type="entry name" value="SGNH hydrolase"/>
    <property type="match status" value="1"/>
</dbReference>
<evidence type="ECO:0000256" key="7">
    <source>
        <dbReference type="ARBA" id="ARBA00023315"/>
    </source>
</evidence>
<feature type="transmembrane region" description="Helical" evidence="8">
    <location>
        <begin position="280"/>
        <end position="303"/>
    </location>
</feature>
<dbReference type="KEGG" id="cut:CUTER_00460"/>
<feature type="transmembrane region" description="Helical" evidence="8">
    <location>
        <begin position="216"/>
        <end position="235"/>
    </location>
</feature>
<keyword evidence="3 10" id="KW-0808">Transferase</keyword>
<evidence type="ECO:0000256" key="3">
    <source>
        <dbReference type="ARBA" id="ARBA00022679"/>
    </source>
</evidence>
<dbReference type="Pfam" id="PF01757">
    <property type="entry name" value="Acyl_transf_3"/>
    <property type="match status" value="1"/>
</dbReference>
<evidence type="ECO:0000256" key="5">
    <source>
        <dbReference type="ARBA" id="ARBA00022989"/>
    </source>
</evidence>
<dbReference type="OrthoDB" id="3404679at2"/>